<protein>
    <submittedName>
        <fullName evidence="1">Uncharacterized protein</fullName>
    </submittedName>
</protein>
<organism evidence="1 2">
    <name type="scientific">Naganishia cerealis</name>
    <dbReference type="NCBI Taxonomy" id="610337"/>
    <lineage>
        <taxon>Eukaryota</taxon>
        <taxon>Fungi</taxon>
        <taxon>Dikarya</taxon>
        <taxon>Basidiomycota</taxon>
        <taxon>Agaricomycotina</taxon>
        <taxon>Tremellomycetes</taxon>
        <taxon>Filobasidiales</taxon>
        <taxon>Filobasidiaceae</taxon>
        <taxon>Naganishia</taxon>
    </lineage>
</organism>
<sequence length="366" mass="41851">MGFIRPGKAIKKRKAAPLPDSLKKKVRKETKGAGHRSLSIIERLPKELLHRVFVFAGLDQNNLPLVNKRINYDLRLYHRDRNDDSEYVPNHGLAKKVIEQNFLRDMNSMIDFKKYRNTIKRFRRLENHDAQRDDLADALEEFLKEFEAKKLGLDVAVLHYKFFNYSVAKRLRIGDFAAYTKDSNHTSRVELLDLINDALESMISSTNSDTASAISKADKALELQKTPFIPQEFFERKLNSAALELLLLLHTTQGYSLNNLDPFILLIAKSIDVEPKPQLVERVLAMGKSAAITGFSVAELLRAHQDQKSEDTTAIVQLILKHYYSQPSTQLESFIWQEVIQLKNIDLYNTVVEHSGTPSAQVITSM</sequence>
<keyword evidence="2" id="KW-1185">Reference proteome</keyword>
<accession>A0ACC2VDK7</accession>
<evidence type="ECO:0000313" key="2">
    <source>
        <dbReference type="Proteomes" id="UP001241377"/>
    </source>
</evidence>
<dbReference type="Proteomes" id="UP001241377">
    <property type="component" value="Unassembled WGS sequence"/>
</dbReference>
<name>A0ACC2VDK7_9TREE</name>
<reference evidence="1" key="1">
    <citation type="submission" date="2023-04" db="EMBL/GenBank/DDBJ databases">
        <title>Draft Genome sequencing of Naganishia species isolated from polar environments using Oxford Nanopore Technology.</title>
        <authorList>
            <person name="Leo P."/>
            <person name="Venkateswaran K."/>
        </authorList>
    </citation>
    <scope>NUCLEOTIDE SEQUENCE</scope>
    <source>
        <strain evidence="1">MNA-CCFEE 5261</strain>
    </source>
</reference>
<proteinExistence type="predicted"/>
<gene>
    <name evidence="1" type="ORF">QFC19_007084</name>
</gene>
<comment type="caution">
    <text evidence="1">The sequence shown here is derived from an EMBL/GenBank/DDBJ whole genome shotgun (WGS) entry which is preliminary data.</text>
</comment>
<evidence type="ECO:0000313" key="1">
    <source>
        <dbReference type="EMBL" id="KAJ9096701.1"/>
    </source>
</evidence>
<dbReference type="EMBL" id="JASBWR010000091">
    <property type="protein sequence ID" value="KAJ9096701.1"/>
    <property type="molecule type" value="Genomic_DNA"/>
</dbReference>